<evidence type="ECO:0000256" key="7">
    <source>
        <dbReference type="ARBA" id="ARBA00023225"/>
    </source>
</evidence>
<keyword evidence="4" id="KW-0813">Transport</keyword>
<comment type="function">
    <text evidence="1">Needed for flagellar regrowth and assembly.</text>
</comment>
<dbReference type="InterPro" id="IPR051472">
    <property type="entry name" value="T3SS_Stator/FliH"/>
</dbReference>
<organism evidence="10 11">
    <name type="scientific">Thioalkalivibrio halophilus</name>
    <dbReference type="NCBI Taxonomy" id="252474"/>
    <lineage>
        <taxon>Bacteria</taxon>
        <taxon>Pseudomonadati</taxon>
        <taxon>Pseudomonadota</taxon>
        <taxon>Gammaproteobacteria</taxon>
        <taxon>Chromatiales</taxon>
        <taxon>Ectothiorhodospiraceae</taxon>
        <taxon>Thioalkalivibrio</taxon>
    </lineage>
</organism>
<feature type="domain" description="Flagellar assembly protein FliH/Type III secretion system HrpE" evidence="9">
    <location>
        <begin position="79"/>
        <end position="202"/>
    </location>
</feature>
<proteinExistence type="inferred from homology"/>
<accession>A0A1V3A2N5</accession>
<dbReference type="Pfam" id="PF02108">
    <property type="entry name" value="FliH"/>
    <property type="match status" value="1"/>
</dbReference>
<keyword evidence="10" id="KW-0282">Flagellum</keyword>
<dbReference type="PANTHER" id="PTHR34982">
    <property type="entry name" value="YOP PROTEINS TRANSLOCATION PROTEIN L"/>
    <property type="match status" value="1"/>
</dbReference>
<dbReference type="GO" id="GO:0005829">
    <property type="term" value="C:cytosol"/>
    <property type="evidence" value="ECO:0007669"/>
    <property type="project" value="TreeGrafter"/>
</dbReference>
<dbReference type="Gene3D" id="3.30.2320.30">
    <property type="entry name" value="ATP synthase, E subunit, C-terminal"/>
    <property type="match status" value="1"/>
</dbReference>
<keyword evidence="10" id="KW-0969">Cilium</keyword>
<gene>
    <name evidence="10" type="ORF">B1A74_00810</name>
</gene>
<evidence type="ECO:0000256" key="1">
    <source>
        <dbReference type="ARBA" id="ARBA00003041"/>
    </source>
</evidence>
<reference evidence="10 11" key="1">
    <citation type="submission" date="2017-02" db="EMBL/GenBank/DDBJ databases">
        <title>Genomic diversity within the haloalkaliphilic genus Thioalkalivibrio.</title>
        <authorList>
            <person name="Ahn A.-C."/>
            <person name="Meier-Kolthoff J."/>
            <person name="Overmars L."/>
            <person name="Richter M."/>
            <person name="Woyke T."/>
            <person name="Sorokin D.Y."/>
            <person name="Muyzer G."/>
        </authorList>
    </citation>
    <scope>NUCLEOTIDE SEQUENCE [LARGE SCALE GENOMIC DNA]</scope>
    <source>
        <strain evidence="10 11">HL17</strain>
    </source>
</reference>
<evidence type="ECO:0000256" key="5">
    <source>
        <dbReference type="ARBA" id="ARBA00022795"/>
    </source>
</evidence>
<keyword evidence="6" id="KW-0653">Protein transport</keyword>
<feature type="region of interest" description="Disordered" evidence="8">
    <location>
        <begin position="1"/>
        <end position="75"/>
    </location>
</feature>
<feature type="region of interest" description="Disordered" evidence="8">
    <location>
        <begin position="209"/>
        <end position="254"/>
    </location>
</feature>
<dbReference type="InterPro" id="IPR038495">
    <property type="entry name" value="ATPase_E_C"/>
</dbReference>
<feature type="compositionally biased region" description="Basic and acidic residues" evidence="8">
    <location>
        <begin position="219"/>
        <end position="248"/>
    </location>
</feature>
<feature type="compositionally biased region" description="Basic and acidic residues" evidence="8">
    <location>
        <begin position="53"/>
        <end position="75"/>
    </location>
</feature>
<dbReference type="Proteomes" id="UP000189177">
    <property type="component" value="Unassembled WGS sequence"/>
</dbReference>
<evidence type="ECO:0000259" key="9">
    <source>
        <dbReference type="Pfam" id="PF02108"/>
    </source>
</evidence>
<keyword evidence="10" id="KW-0966">Cell projection</keyword>
<dbReference type="GO" id="GO:0015031">
    <property type="term" value="P:protein transport"/>
    <property type="evidence" value="ECO:0007669"/>
    <property type="project" value="UniProtKB-KW"/>
</dbReference>
<evidence type="ECO:0000313" key="11">
    <source>
        <dbReference type="Proteomes" id="UP000189177"/>
    </source>
</evidence>
<evidence type="ECO:0000256" key="3">
    <source>
        <dbReference type="ARBA" id="ARBA00016507"/>
    </source>
</evidence>
<evidence type="ECO:0000256" key="2">
    <source>
        <dbReference type="ARBA" id="ARBA00006602"/>
    </source>
</evidence>
<sequence>MSVHDAGSASAASLWEPPEFDENGNEPEQRRLPTAAEIEAIEEEARQNGFERGYAEGHELGKQEAEKAARAREEKKLREAVAALESVGQGLSDPLADAADSLEPELLSLVTALARQVIRVELQTRPEIIREVLDEAMRQLPGRNRSVRVHLNPEDQALVEQWGSAQAGEISWVPDPELARGGCRVEAGASEVDASLERRLRQAVEAIWDGHANVPDTDPEPREPVEAPAHDRAAPEKREEPGDDASARDEEDPA</sequence>
<dbReference type="AlphaFoldDB" id="A0A1V3A2N5"/>
<comment type="similarity">
    <text evidence="2">Belongs to the FliH family.</text>
</comment>
<keyword evidence="5" id="KW-1005">Bacterial flagellum biogenesis</keyword>
<keyword evidence="11" id="KW-1185">Reference proteome</keyword>
<name>A0A1V3A2N5_9GAMM</name>
<dbReference type="PANTHER" id="PTHR34982:SF1">
    <property type="entry name" value="FLAGELLAR ASSEMBLY PROTEIN FLIH"/>
    <property type="match status" value="1"/>
</dbReference>
<comment type="caution">
    <text evidence="10">The sequence shown here is derived from an EMBL/GenBank/DDBJ whole genome shotgun (WGS) entry which is preliminary data.</text>
</comment>
<dbReference type="EMBL" id="MUZR01000003">
    <property type="protein sequence ID" value="OOC11343.1"/>
    <property type="molecule type" value="Genomic_DNA"/>
</dbReference>
<protein>
    <recommendedName>
        <fullName evidence="3">Flagellar assembly protein FliH</fullName>
    </recommendedName>
</protein>
<dbReference type="GO" id="GO:0044781">
    <property type="term" value="P:bacterial-type flagellum organization"/>
    <property type="evidence" value="ECO:0007669"/>
    <property type="project" value="UniProtKB-KW"/>
</dbReference>
<dbReference type="InterPro" id="IPR018035">
    <property type="entry name" value="Flagellar_FliH/T3SS_HrpE"/>
</dbReference>
<keyword evidence="7" id="KW-1006">Bacterial flagellum protein export</keyword>
<evidence type="ECO:0000256" key="4">
    <source>
        <dbReference type="ARBA" id="ARBA00022448"/>
    </source>
</evidence>
<evidence type="ECO:0000256" key="8">
    <source>
        <dbReference type="SAM" id="MobiDB-lite"/>
    </source>
</evidence>
<dbReference type="SUPFAM" id="SSF160527">
    <property type="entry name" value="V-type ATPase subunit E-like"/>
    <property type="match status" value="1"/>
</dbReference>
<evidence type="ECO:0000313" key="10">
    <source>
        <dbReference type="EMBL" id="OOC11343.1"/>
    </source>
</evidence>
<dbReference type="STRING" id="252474.B1A74_00810"/>
<evidence type="ECO:0000256" key="6">
    <source>
        <dbReference type="ARBA" id="ARBA00022927"/>
    </source>
</evidence>
<dbReference type="OrthoDB" id="6196089at2"/>
<dbReference type="RefSeq" id="WP_018945935.1">
    <property type="nucleotide sequence ID" value="NZ_MUZR01000003.1"/>
</dbReference>